<dbReference type="SUPFAM" id="SSF46689">
    <property type="entry name" value="Homeodomain-like"/>
    <property type="match status" value="1"/>
</dbReference>
<dbReference type="InterPro" id="IPR041678">
    <property type="entry name" value="TetR_C_16"/>
</dbReference>
<dbReference type="PANTHER" id="PTHR30055">
    <property type="entry name" value="HTH-TYPE TRANSCRIPTIONAL REGULATOR RUTR"/>
    <property type="match status" value="1"/>
</dbReference>
<evidence type="ECO:0000313" key="5">
    <source>
        <dbReference type="Proteomes" id="UP000185696"/>
    </source>
</evidence>
<evidence type="ECO:0000256" key="1">
    <source>
        <dbReference type="ARBA" id="ARBA00023125"/>
    </source>
</evidence>
<dbReference type="PANTHER" id="PTHR30055:SF235">
    <property type="entry name" value="TRANSCRIPTIONAL REGULATORY PROTEIN"/>
    <property type="match status" value="1"/>
</dbReference>
<organism evidence="4 5">
    <name type="scientific">Actinophytocola xinjiangensis</name>
    <dbReference type="NCBI Taxonomy" id="485602"/>
    <lineage>
        <taxon>Bacteria</taxon>
        <taxon>Bacillati</taxon>
        <taxon>Actinomycetota</taxon>
        <taxon>Actinomycetes</taxon>
        <taxon>Pseudonocardiales</taxon>
        <taxon>Pseudonocardiaceae</taxon>
    </lineage>
</organism>
<dbReference type="EMBL" id="MSIF01000036">
    <property type="protein sequence ID" value="OLF04871.1"/>
    <property type="molecule type" value="Genomic_DNA"/>
</dbReference>
<dbReference type="PROSITE" id="PS01081">
    <property type="entry name" value="HTH_TETR_1"/>
    <property type="match status" value="1"/>
</dbReference>
<dbReference type="InterPro" id="IPR009057">
    <property type="entry name" value="Homeodomain-like_sf"/>
</dbReference>
<sequence length="205" mass="22159">MPSRILAVGTRGATVARTGRRPGRTQTREEILTAARNQFAARGYTATTIRGIAAEAGVNPALVHHFFGSKDQIFVAALNLPFNPATLVTTVLDGPRERIGERIVRLFLRLWGDPATRTPFFALVRSVSSNEEVAAQLRQFMENAVLAKVADALDLPPLRLTGAVSQMVGLVMVRYVIGAEPLASATEDEVVALVAPVLQHYFTPA</sequence>
<dbReference type="GO" id="GO:0000976">
    <property type="term" value="F:transcription cis-regulatory region binding"/>
    <property type="evidence" value="ECO:0007669"/>
    <property type="project" value="TreeGrafter"/>
</dbReference>
<proteinExistence type="predicted"/>
<evidence type="ECO:0000259" key="3">
    <source>
        <dbReference type="PROSITE" id="PS50977"/>
    </source>
</evidence>
<dbReference type="InterPro" id="IPR001647">
    <property type="entry name" value="HTH_TetR"/>
</dbReference>
<dbReference type="PROSITE" id="PS50977">
    <property type="entry name" value="HTH_TETR_2"/>
    <property type="match status" value="1"/>
</dbReference>
<dbReference type="PRINTS" id="PR00455">
    <property type="entry name" value="HTHTETR"/>
</dbReference>
<dbReference type="Pfam" id="PF17920">
    <property type="entry name" value="TetR_C_16"/>
    <property type="match status" value="1"/>
</dbReference>
<evidence type="ECO:0000313" key="4">
    <source>
        <dbReference type="EMBL" id="OLF04871.1"/>
    </source>
</evidence>
<dbReference type="InterPro" id="IPR023772">
    <property type="entry name" value="DNA-bd_HTH_TetR-type_CS"/>
</dbReference>
<dbReference type="InterPro" id="IPR050109">
    <property type="entry name" value="HTH-type_TetR-like_transc_reg"/>
</dbReference>
<name>A0A7Z0WDI8_9PSEU</name>
<feature type="DNA-binding region" description="H-T-H motif" evidence="2">
    <location>
        <begin position="48"/>
        <end position="67"/>
    </location>
</feature>
<keyword evidence="5" id="KW-1185">Reference proteome</keyword>
<dbReference type="GO" id="GO:0003700">
    <property type="term" value="F:DNA-binding transcription factor activity"/>
    <property type="evidence" value="ECO:0007669"/>
    <property type="project" value="TreeGrafter"/>
</dbReference>
<accession>A0A7Z0WDI8</accession>
<evidence type="ECO:0000256" key="2">
    <source>
        <dbReference type="PROSITE-ProRule" id="PRU00335"/>
    </source>
</evidence>
<dbReference type="AlphaFoldDB" id="A0A7Z0WDI8"/>
<dbReference type="Pfam" id="PF00440">
    <property type="entry name" value="TetR_N"/>
    <property type="match status" value="1"/>
</dbReference>
<dbReference type="SUPFAM" id="SSF48498">
    <property type="entry name" value="Tetracyclin repressor-like, C-terminal domain"/>
    <property type="match status" value="1"/>
</dbReference>
<feature type="domain" description="HTH tetR-type" evidence="3">
    <location>
        <begin position="25"/>
        <end position="85"/>
    </location>
</feature>
<comment type="caution">
    <text evidence="4">The sequence shown here is derived from an EMBL/GenBank/DDBJ whole genome shotgun (WGS) entry which is preliminary data.</text>
</comment>
<dbReference type="InterPro" id="IPR036271">
    <property type="entry name" value="Tet_transcr_reg_TetR-rel_C_sf"/>
</dbReference>
<dbReference type="Gene3D" id="1.10.357.10">
    <property type="entry name" value="Tetracycline Repressor, domain 2"/>
    <property type="match status" value="1"/>
</dbReference>
<dbReference type="Gene3D" id="1.10.10.60">
    <property type="entry name" value="Homeodomain-like"/>
    <property type="match status" value="1"/>
</dbReference>
<protein>
    <submittedName>
        <fullName evidence="4">TetR family transcriptional regulator</fullName>
    </submittedName>
</protein>
<gene>
    <name evidence="4" type="ORF">BLA60_38565</name>
</gene>
<dbReference type="Proteomes" id="UP000185696">
    <property type="component" value="Unassembled WGS sequence"/>
</dbReference>
<keyword evidence="1 2" id="KW-0238">DNA-binding</keyword>
<reference evidence="4 5" key="1">
    <citation type="submission" date="2016-12" db="EMBL/GenBank/DDBJ databases">
        <title>The draft genome sequence of Actinophytocola xinjiangensis.</title>
        <authorList>
            <person name="Wang W."/>
            <person name="Yuan L."/>
        </authorList>
    </citation>
    <scope>NUCLEOTIDE SEQUENCE [LARGE SCALE GENOMIC DNA]</scope>
    <source>
        <strain evidence="4 5">CGMCC 4.4663</strain>
    </source>
</reference>